<dbReference type="InterPro" id="IPR037066">
    <property type="entry name" value="Plug_dom_sf"/>
</dbReference>
<evidence type="ECO:0000256" key="4">
    <source>
        <dbReference type="ARBA" id="ARBA00022452"/>
    </source>
</evidence>
<dbReference type="InterPro" id="IPR011276">
    <property type="entry name" value="TonB_haem/Hb_rcpt"/>
</dbReference>
<evidence type="ECO:0000256" key="2">
    <source>
        <dbReference type="ARBA" id="ARBA00009810"/>
    </source>
</evidence>
<keyword evidence="8 10" id="KW-0472">Membrane</keyword>
<keyword evidence="7 11" id="KW-0798">TonB box</keyword>
<dbReference type="InterPro" id="IPR036942">
    <property type="entry name" value="Beta-barrel_TonB_sf"/>
</dbReference>
<dbReference type="InterPro" id="IPR000531">
    <property type="entry name" value="Beta-barrel_TonB"/>
</dbReference>
<dbReference type="InterPro" id="IPR039426">
    <property type="entry name" value="TonB-dep_rcpt-like"/>
</dbReference>
<dbReference type="Pfam" id="PF07715">
    <property type="entry name" value="Plug"/>
    <property type="match status" value="1"/>
</dbReference>
<proteinExistence type="inferred from homology"/>
<feature type="signal peptide" evidence="12">
    <location>
        <begin position="1"/>
        <end position="25"/>
    </location>
</feature>
<evidence type="ECO:0000256" key="5">
    <source>
        <dbReference type="ARBA" id="ARBA00022692"/>
    </source>
</evidence>
<feature type="domain" description="TonB-dependent receptor plug" evidence="14">
    <location>
        <begin position="59"/>
        <end position="170"/>
    </location>
</feature>
<dbReference type="AlphaFoldDB" id="A0A0F5FPE5"/>
<evidence type="ECO:0000256" key="8">
    <source>
        <dbReference type="ARBA" id="ARBA00023136"/>
    </source>
</evidence>
<feature type="chain" id="PRO_5002487025" description="TonB-dependent receptor" evidence="12">
    <location>
        <begin position="26"/>
        <end position="711"/>
    </location>
</feature>
<protein>
    <recommendedName>
        <fullName evidence="17">TonB-dependent receptor</fullName>
    </recommendedName>
</protein>
<gene>
    <name evidence="15" type="ORF">VE25_16720</name>
</gene>
<keyword evidence="16" id="KW-1185">Reference proteome</keyword>
<accession>A0A0F5FPE5</accession>
<dbReference type="EMBL" id="JZEX01000139">
    <property type="protein sequence ID" value="KKB10688.1"/>
    <property type="molecule type" value="Genomic_DNA"/>
</dbReference>
<keyword evidence="9 10" id="KW-0998">Cell outer membrane</keyword>
<evidence type="ECO:0000259" key="13">
    <source>
        <dbReference type="Pfam" id="PF00593"/>
    </source>
</evidence>
<feature type="domain" description="TonB-dependent receptor-like beta-barrel" evidence="13">
    <location>
        <begin position="263"/>
        <end position="682"/>
    </location>
</feature>
<evidence type="ECO:0000313" key="15">
    <source>
        <dbReference type="EMBL" id="KKB10688.1"/>
    </source>
</evidence>
<dbReference type="Proteomes" id="UP000033632">
    <property type="component" value="Unassembled WGS sequence"/>
</dbReference>
<dbReference type="Pfam" id="PF00593">
    <property type="entry name" value="TonB_dep_Rec_b-barrel"/>
    <property type="match status" value="1"/>
</dbReference>
<dbReference type="NCBIfam" id="TIGR01785">
    <property type="entry name" value="TonB-hemin"/>
    <property type="match status" value="1"/>
</dbReference>
<comment type="similarity">
    <text evidence="2 10 11">Belongs to the TonB-dependent receptor family.</text>
</comment>
<dbReference type="GO" id="GO:0009279">
    <property type="term" value="C:cell outer membrane"/>
    <property type="evidence" value="ECO:0007669"/>
    <property type="project" value="UniProtKB-SubCell"/>
</dbReference>
<comment type="subcellular location">
    <subcellularLocation>
        <location evidence="1 10">Cell outer membrane</location>
        <topology evidence="1 10">Multi-pass membrane protein</topology>
    </subcellularLocation>
</comment>
<dbReference type="PATRIC" id="fig|443610.3.peg.1640"/>
<evidence type="ECO:0000256" key="12">
    <source>
        <dbReference type="SAM" id="SignalP"/>
    </source>
</evidence>
<evidence type="ECO:0000256" key="7">
    <source>
        <dbReference type="ARBA" id="ARBA00023077"/>
    </source>
</evidence>
<sequence length="711" mass="77229">MGLVARTAALLMGSVAIGMVGLQGAAAQSTNVNTDNVNARNVTLLERLVIGAGAPKVAIDTPQAVTVVSQDDIDAQQATTVGEVLEAIPGVSVSGSERVTGQTFNIRGIGAPEASNQEGRIIVNVDGATKHYEQYRMGGFFSDPELYKQVEVLRGPASSTLYGSGALGGVINFVTKDAEDFIADGMTGAVRVKGSYNSNGAGTLASGILAHRLTDNLDVLLAGNWRRSDDYETGDGSTVSSSSFEALSGLAKVTARLDDEGAVRISYQQWDSDADDQDYAQVGTMATFGTVDRHVIDRTAIISYENPFSGNDWLNVKLSASFSDTTVEQTNATGIPGVPVPPCLSSNIFCDTEYGYQTWQLNAENTSEWHGENWDNYLTYGIQFARQTRTAEYTDFFGNPRIFEHHPEGTDTKIGAFVQNEFVFDEKLTLIPGVRADWRWLEPAESIGLNQEVDDVAFSPKLALHYKLTDEFGVFASIAHTQRLPSLDEVYSAPFPSFGLEKELSTNYEAGFSVSGYDLFQGGDSLQLKTTGFYNDISDLIYRQCSSAATCLARGMTQQYVNLNEAEIYGAEVELAYDSDYVFATAAYTHIIGKNTETGEYLDTVAPHELALTLGGKVPDYGVSFGWRARFVADPQDDADVNDSATSGRQAAAFNVHDVFVNWKPETGPLEGTTVAFGIDNVFDTQYKEYLQNDPAKGRTFKLTLAKQFDY</sequence>
<dbReference type="GO" id="GO:0015232">
    <property type="term" value="F:heme transmembrane transporter activity"/>
    <property type="evidence" value="ECO:0007669"/>
    <property type="project" value="InterPro"/>
</dbReference>
<dbReference type="InterPro" id="IPR012910">
    <property type="entry name" value="Plug_dom"/>
</dbReference>
<dbReference type="Gene3D" id="2.40.170.20">
    <property type="entry name" value="TonB-dependent receptor, beta-barrel domain"/>
    <property type="match status" value="1"/>
</dbReference>
<evidence type="ECO:0000256" key="6">
    <source>
        <dbReference type="ARBA" id="ARBA00022729"/>
    </source>
</evidence>
<keyword evidence="6 12" id="KW-0732">Signal</keyword>
<dbReference type="STRING" id="443610.VE25_16720"/>
<keyword evidence="5 10" id="KW-0812">Transmembrane</keyword>
<dbReference type="PANTHER" id="PTHR30069">
    <property type="entry name" value="TONB-DEPENDENT OUTER MEMBRANE RECEPTOR"/>
    <property type="match status" value="1"/>
</dbReference>
<name>A0A0F5FPE5_9HYPH</name>
<dbReference type="GO" id="GO:0015344">
    <property type="term" value="F:siderophore uptake transmembrane transporter activity"/>
    <property type="evidence" value="ECO:0007669"/>
    <property type="project" value="TreeGrafter"/>
</dbReference>
<dbReference type="PROSITE" id="PS52016">
    <property type="entry name" value="TONB_DEPENDENT_REC_3"/>
    <property type="match status" value="1"/>
</dbReference>
<evidence type="ECO:0000256" key="9">
    <source>
        <dbReference type="ARBA" id="ARBA00023237"/>
    </source>
</evidence>
<evidence type="ECO:0000256" key="3">
    <source>
        <dbReference type="ARBA" id="ARBA00022448"/>
    </source>
</evidence>
<evidence type="ECO:0000256" key="1">
    <source>
        <dbReference type="ARBA" id="ARBA00004571"/>
    </source>
</evidence>
<dbReference type="GO" id="GO:0044718">
    <property type="term" value="P:siderophore transmembrane transport"/>
    <property type="evidence" value="ECO:0007669"/>
    <property type="project" value="TreeGrafter"/>
</dbReference>
<evidence type="ECO:0008006" key="17">
    <source>
        <dbReference type="Google" id="ProtNLM"/>
    </source>
</evidence>
<comment type="caution">
    <text evidence="15">The sequence shown here is derived from an EMBL/GenBank/DDBJ whole genome shotgun (WGS) entry which is preliminary data.</text>
</comment>
<dbReference type="RefSeq" id="WP_046109795.1">
    <property type="nucleotide sequence ID" value="NZ_JZEX01000139.1"/>
</dbReference>
<dbReference type="CDD" id="cd01347">
    <property type="entry name" value="ligand_gated_channel"/>
    <property type="match status" value="1"/>
</dbReference>
<dbReference type="PANTHER" id="PTHR30069:SF56">
    <property type="entry name" value="TONB-DEPENDENT HEME RECEPTOR A"/>
    <property type="match status" value="1"/>
</dbReference>
<evidence type="ECO:0000259" key="14">
    <source>
        <dbReference type="Pfam" id="PF07715"/>
    </source>
</evidence>
<evidence type="ECO:0000256" key="11">
    <source>
        <dbReference type="RuleBase" id="RU003357"/>
    </source>
</evidence>
<reference evidence="15 16" key="1">
    <citation type="submission" date="2015-03" db="EMBL/GenBank/DDBJ databases">
        <authorList>
            <person name="Hassan Y.I."/>
            <person name="Lepp D."/>
            <person name="Li X.-Z."/>
            <person name="Zhou T."/>
        </authorList>
    </citation>
    <scope>NUCLEOTIDE SEQUENCE [LARGE SCALE GENOMIC DNA]</scope>
    <source>
        <strain evidence="15 16">BD-c194</strain>
    </source>
</reference>
<evidence type="ECO:0000313" key="16">
    <source>
        <dbReference type="Proteomes" id="UP000033632"/>
    </source>
</evidence>
<dbReference type="OrthoDB" id="9760333at2"/>
<keyword evidence="4 10" id="KW-1134">Transmembrane beta strand</keyword>
<organism evidence="15 16">
    <name type="scientific">Devosia geojensis</name>
    <dbReference type="NCBI Taxonomy" id="443610"/>
    <lineage>
        <taxon>Bacteria</taxon>
        <taxon>Pseudomonadati</taxon>
        <taxon>Pseudomonadota</taxon>
        <taxon>Alphaproteobacteria</taxon>
        <taxon>Hyphomicrobiales</taxon>
        <taxon>Devosiaceae</taxon>
        <taxon>Devosia</taxon>
    </lineage>
</organism>
<dbReference type="SUPFAM" id="SSF56935">
    <property type="entry name" value="Porins"/>
    <property type="match status" value="1"/>
</dbReference>
<dbReference type="InterPro" id="IPR010949">
    <property type="entry name" value="TonB_Hb/transfer/lactofer_rcpt"/>
</dbReference>
<evidence type="ECO:0000256" key="10">
    <source>
        <dbReference type="PROSITE-ProRule" id="PRU01360"/>
    </source>
</evidence>
<dbReference type="NCBIfam" id="TIGR01786">
    <property type="entry name" value="TonB-hemlactrns"/>
    <property type="match status" value="1"/>
</dbReference>
<keyword evidence="3 10" id="KW-0813">Transport</keyword>
<dbReference type="Gene3D" id="2.170.130.10">
    <property type="entry name" value="TonB-dependent receptor, plug domain"/>
    <property type="match status" value="1"/>
</dbReference>